<keyword evidence="2 5" id="KW-0560">Oxidoreductase</keyword>
<evidence type="ECO:0000259" key="8">
    <source>
        <dbReference type="Pfam" id="PF11890"/>
    </source>
</evidence>
<dbReference type="HAMAP" id="MF_01825">
    <property type="entry name" value="PdxB"/>
    <property type="match status" value="1"/>
</dbReference>
<dbReference type="Gene3D" id="3.30.1370.170">
    <property type="match status" value="1"/>
</dbReference>
<evidence type="ECO:0000313" key="10">
    <source>
        <dbReference type="Proteomes" id="UP000509371"/>
    </source>
</evidence>
<dbReference type="UniPathway" id="UPA00244">
    <property type="reaction ID" value="UER00310"/>
</dbReference>
<feature type="binding site" evidence="5">
    <location>
        <position position="257"/>
    </location>
    <ligand>
        <name>NAD(+)</name>
        <dbReference type="ChEBI" id="CHEBI:57540"/>
    </ligand>
</feature>
<dbReference type="KEGG" id="mpri:MP3633_2049"/>
<dbReference type="GO" id="GO:0033711">
    <property type="term" value="F:4-phosphoerythronate dehydrogenase activity"/>
    <property type="evidence" value="ECO:0007669"/>
    <property type="project" value="UniProtKB-EC"/>
</dbReference>
<dbReference type="Proteomes" id="UP000509371">
    <property type="component" value="Chromosome"/>
</dbReference>
<feature type="active site" description="Proton donor" evidence="5">
    <location>
        <position position="254"/>
    </location>
</feature>
<dbReference type="EC" id="1.1.1.290" evidence="5"/>
<comment type="catalytic activity">
    <reaction evidence="5">
        <text>4-phospho-D-erythronate + NAD(+) = (R)-3-hydroxy-2-oxo-4-phosphooxybutanoate + NADH + H(+)</text>
        <dbReference type="Rhea" id="RHEA:18829"/>
        <dbReference type="ChEBI" id="CHEBI:15378"/>
        <dbReference type="ChEBI" id="CHEBI:57540"/>
        <dbReference type="ChEBI" id="CHEBI:57945"/>
        <dbReference type="ChEBI" id="CHEBI:58538"/>
        <dbReference type="ChEBI" id="CHEBI:58766"/>
        <dbReference type="EC" id="1.1.1.290"/>
    </reaction>
</comment>
<dbReference type="CDD" id="cd12158">
    <property type="entry name" value="ErythrP_dh"/>
    <property type="match status" value="1"/>
</dbReference>
<feature type="domain" description="D-isomer specific 2-hydroxyacid dehydrogenase catalytic" evidence="6">
    <location>
        <begin position="12"/>
        <end position="279"/>
    </location>
</feature>
<dbReference type="Pfam" id="PF11890">
    <property type="entry name" value="DUF3410"/>
    <property type="match status" value="1"/>
</dbReference>
<dbReference type="SUPFAM" id="SSF51735">
    <property type="entry name" value="NAD(P)-binding Rossmann-fold domains"/>
    <property type="match status" value="1"/>
</dbReference>
<dbReference type="GO" id="GO:0005829">
    <property type="term" value="C:cytosol"/>
    <property type="evidence" value="ECO:0007669"/>
    <property type="project" value="TreeGrafter"/>
</dbReference>
<evidence type="ECO:0000313" key="9">
    <source>
        <dbReference type="EMBL" id="QKK80776.1"/>
    </source>
</evidence>
<dbReference type="InterPro" id="IPR029752">
    <property type="entry name" value="D-isomer_DH_CS1"/>
</dbReference>
<dbReference type="Pfam" id="PF02826">
    <property type="entry name" value="2-Hacid_dh_C"/>
    <property type="match status" value="1"/>
</dbReference>
<keyword evidence="3 5" id="KW-0520">NAD</keyword>
<dbReference type="GO" id="GO:0036001">
    <property type="term" value="P:'de novo' pyridoxal 5'-phosphate biosynthetic process"/>
    <property type="evidence" value="ECO:0007669"/>
    <property type="project" value="TreeGrafter"/>
</dbReference>
<dbReference type="GO" id="GO:0051287">
    <property type="term" value="F:NAD binding"/>
    <property type="evidence" value="ECO:0007669"/>
    <property type="project" value="InterPro"/>
</dbReference>
<keyword evidence="4 5" id="KW-0664">Pyridoxine biosynthesis</keyword>
<evidence type="ECO:0000259" key="7">
    <source>
        <dbReference type="Pfam" id="PF02826"/>
    </source>
</evidence>
<dbReference type="InterPro" id="IPR038251">
    <property type="entry name" value="PdxB_dimer_sf"/>
</dbReference>
<evidence type="ECO:0000256" key="4">
    <source>
        <dbReference type="ARBA" id="ARBA00023096"/>
    </source>
</evidence>
<dbReference type="GO" id="GO:0046983">
    <property type="term" value="F:protein dimerization activity"/>
    <property type="evidence" value="ECO:0007669"/>
    <property type="project" value="InterPro"/>
</dbReference>
<dbReference type="Pfam" id="PF00389">
    <property type="entry name" value="2-Hacid_dh"/>
    <property type="match status" value="1"/>
</dbReference>
<organism evidence="9 10">
    <name type="scientific">Marinomonas primoryensis</name>
    <dbReference type="NCBI Taxonomy" id="178399"/>
    <lineage>
        <taxon>Bacteria</taxon>
        <taxon>Pseudomonadati</taxon>
        <taxon>Pseudomonadota</taxon>
        <taxon>Gammaproteobacteria</taxon>
        <taxon>Oceanospirillales</taxon>
        <taxon>Oceanospirillaceae</taxon>
        <taxon>Marinomonas</taxon>
    </lineage>
</organism>
<comment type="caution">
    <text evidence="5">Lacks conserved residue(s) required for the propagation of feature annotation.</text>
</comment>
<comment type="similarity">
    <text evidence="5">Belongs to the D-isomer specific 2-hydroxyacid dehydrogenase family. PdxB subfamily.</text>
</comment>
<dbReference type="InterPro" id="IPR020921">
    <property type="entry name" value="Erythronate-4-P_DHase"/>
</dbReference>
<dbReference type="InterPro" id="IPR036291">
    <property type="entry name" value="NAD(P)-bd_dom_sf"/>
</dbReference>
<sequence>MKIIADENMPNAEALFSHLGTVELVNGRALTHDQVNNADVLLVRSVTKVTRDLLEGSSVRFVGSATIGVDHIDLKYLAEANVAFSSAPGCNAEAVADYVFSGLSYLYLTKGLHWLSKKIGVIGYGNVGKSVYERFARMGCQVCVYDPLKMDSGGSVNFVSLTDVLACDVISLHAPLTHSGSYPTKGMLGAEALSQLSAGAAIISAGRGGVIDEQALIERHAQLNGDLHLVLDVWDDEPNINQALVSIVDIATPHIAGYSKQGREKGTWMVYQALCQYLKLNTLGISSKDAMSDGWLSAIRVRAGGSQEEMLARSIHAIYDVARDDARLRFKYRENKENNVFDWLRKHYIERDELNTCFMSADISIAHNFLGAAGFSVNNK</sequence>
<feature type="active site" evidence="5">
    <location>
        <position position="207"/>
    </location>
</feature>
<comment type="subcellular location">
    <subcellularLocation>
        <location evidence="5">Cytoplasm</location>
    </subcellularLocation>
</comment>
<dbReference type="PANTHER" id="PTHR42938:SF9">
    <property type="entry name" value="FORMATE DEHYDROGENASE 1"/>
    <property type="match status" value="1"/>
</dbReference>
<feature type="binding site" evidence="5">
    <location>
        <position position="66"/>
    </location>
    <ligand>
        <name>substrate</name>
    </ligand>
</feature>
<feature type="binding site" evidence="5">
    <location>
        <position position="146"/>
    </location>
    <ligand>
        <name>NAD(+)</name>
        <dbReference type="ChEBI" id="CHEBI:57540"/>
    </ligand>
</feature>
<name>A0A859CW10_9GAMM</name>
<feature type="active site" evidence="5">
    <location>
        <position position="237"/>
    </location>
</feature>
<dbReference type="GO" id="GO:0008615">
    <property type="term" value="P:pyridoxine biosynthetic process"/>
    <property type="evidence" value="ECO:0007669"/>
    <property type="project" value="UniProtKB-UniRule"/>
</dbReference>
<evidence type="ECO:0000256" key="2">
    <source>
        <dbReference type="ARBA" id="ARBA00023002"/>
    </source>
</evidence>
<feature type="domain" description="D-isomer specific 2-hydroxyacid dehydrogenase NAD-binding" evidence="7">
    <location>
        <begin position="116"/>
        <end position="256"/>
    </location>
</feature>
<comment type="function">
    <text evidence="5">Catalyzes the oxidation of erythronate-4-phosphate to 3-hydroxy-2-oxo-4-phosphonooxybutanoate.</text>
</comment>
<feature type="domain" description="Erythronate-4-phosphate dehydrogenase dimerisation" evidence="8">
    <location>
        <begin position="295"/>
        <end position="362"/>
    </location>
</feature>
<protein>
    <recommendedName>
        <fullName evidence="5">Erythronate-4-phosphate dehydrogenase</fullName>
        <ecNumber evidence="5">1.1.1.290</ecNumber>
    </recommendedName>
</protein>
<dbReference type="PROSITE" id="PS00065">
    <property type="entry name" value="D_2_HYDROXYACID_DH_1"/>
    <property type="match status" value="1"/>
</dbReference>
<comment type="pathway">
    <text evidence="5">Cofactor biosynthesis; pyridoxine 5'-phosphate biosynthesis; pyridoxine 5'-phosphate from D-erythrose 4-phosphate: step 2/5.</text>
</comment>
<feature type="binding site" evidence="5">
    <location>
        <position position="232"/>
    </location>
    <ligand>
        <name>NAD(+)</name>
        <dbReference type="ChEBI" id="CHEBI:57540"/>
    </ligand>
</feature>
<dbReference type="PANTHER" id="PTHR42938">
    <property type="entry name" value="FORMATE DEHYDROGENASE 1"/>
    <property type="match status" value="1"/>
</dbReference>
<dbReference type="EMBL" id="CP054301">
    <property type="protein sequence ID" value="QKK80776.1"/>
    <property type="molecule type" value="Genomic_DNA"/>
</dbReference>
<gene>
    <name evidence="5" type="primary">pdxB</name>
    <name evidence="9" type="ORF">MP3633_2049</name>
</gene>
<feature type="binding site" evidence="5">
    <location>
        <position position="45"/>
    </location>
    <ligand>
        <name>substrate</name>
    </ligand>
</feature>
<dbReference type="Gene3D" id="3.40.50.720">
    <property type="entry name" value="NAD(P)-binding Rossmann-like Domain"/>
    <property type="match status" value="2"/>
</dbReference>
<evidence type="ECO:0000256" key="5">
    <source>
        <dbReference type="HAMAP-Rule" id="MF_01825"/>
    </source>
</evidence>
<dbReference type="AlphaFoldDB" id="A0A859CW10"/>
<evidence type="ECO:0000256" key="1">
    <source>
        <dbReference type="ARBA" id="ARBA00022490"/>
    </source>
</evidence>
<proteinExistence type="inferred from homology"/>
<dbReference type="InterPro" id="IPR006140">
    <property type="entry name" value="D-isomer_DH_NAD-bd"/>
</dbReference>
<evidence type="ECO:0000259" key="6">
    <source>
        <dbReference type="Pfam" id="PF00389"/>
    </source>
</evidence>
<dbReference type="InterPro" id="IPR006139">
    <property type="entry name" value="D-isomer_2_OHA_DH_cat_dom"/>
</dbReference>
<reference evidence="9 10" key="1">
    <citation type="submission" date="2020-06" db="EMBL/GenBank/DDBJ databases">
        <authorList>
            <person name="Voronona O.L."/>
            <person name="Aksenova E.I."/>
            <person name="Kunda M.S."/>
            <person name="Semenov A.N."/>
            <person name="Ryzhova N."/>
        </authorList>
    </citation>
    <scope>NUCLEOTIDE SEQUENCE [LARGE SCALE GENOMIC DNA]</scope>
    <source>
        <strain evidence="9 10">MPKMM3633</strain>
    </source>
</reference>
<feature type="binding site" evidence="5">
    <location>
        <position position="258"/>
    </location>
    <ligand>
        <name>substrate</name>
    </ligand>
</feature>
<dbReference type="RefSeq" id="WP_176335445.1">
    <property type="nucleotide sequence ID" value="NZ_BAAAEF010000002.1"/>
</dbReference>
<comment type="subunit">
    <text evidence="5">Homodimer.</text>
</comment>
<dbReference type="SUPFAM" id="SSF52283">
    <property type="entry name" value="Formate/glycerate dehydrogenase catalytic domain-like"/>
    <property type="match status" value="1"/>
</dbReference>
<keyword evidence="1 5" id="KW-0963">Cytoplasm</keyword>
<evidence type="ECO:0000256" key="3">
    <source>
        <dbReference type="ARBA" id="ARBA00023027"/>
    </source>
</evidence>
<dbReference type="InterPro" id="IPR024531">
    <property type="entry name" value="Erythronate-4-P_DHase_dimer"/>
</dbReference>
<accession>A0A859CW10</accession>